<evidence type="ECO:0000313" key="2">
    <source>
        <dbReference type="Proteomes" id="UP000594480"/>
    </source>
</evidence>
<proteinExistence type="predicted"/>
<keyword evidence="2" id="KW-1185">Reference proteome</keyword>
<gene>
    <name evidence="1" type="ORF">IT882_13965</name>
</gene>
<sequence length="72" mass="7613">MAGRFDLNTTTLGQLLDDPEARAVIDELVPELPNHPMVGMAKGMPVATVLSFAGGQIDPDVLAQLKARITAL</sequence>
<name>A0A7S8RHE3_9MICO</name>
<dbReference type="Proteomes" id="UP000594480">
    <property type="component" value="Chromosome"/>
</dbReference>
<dbReference type="EMBL" id="CP064760">
    <property type="protein sequence ID" value="QPE04266.1"/>
    <property type="molecule type" value="Genomic_DNA"/>
</dbReference>
<accession>A0A7S8RHE3</accession>
<reference evidence="1 2" key="1">
    <citation type="submission" date="2020-11" db="EMBL/GenBank/DDBJ databases">
        <title>Amino acid is mineralized and recycled by bacteria in oceanic microbiome.</title>
        <authorList>
            <person name="Zheng L.Y."/>
        </authorList>
    </citation>
    <scope>NUCLEOTIDE SEQUENCE [LARGE SCALE GENOMIC DNA]</scope>
    <source>
        <strain evidence="1 2">A32-1</strain>
    </source>
</reference>
<evidence type="ECO:0000313" key="1">
    <source>
        <dbReference type="EMBL" id="QPE04266.1"/>
    </source>
</evidence>
<organism evidence="1 2">
    <name type="scientific">Microbacterium schleiferi</name>
    <dbReference type="NCBI Taxonomy" id="69362"/>
    <lineage>
        <taxon>Bacteria</taxon>
        <taxon>Bacillati</taxon>
        <taxon>Actinomycetota</taxon>
        <taxon>Actinomycetes</taxon>
        <taxon>Micrococcales</taxon>
        <taxon>Microbacteriaceae</taxon>
        <taxon>Microbacterium</taxon>
    </lineage>
</organism>
<protein>
    <submittedName>
        <fullName evidence="1">Uncharacterized protein</fullName>
    </submittedName>
</protein>
<dbReference type="KEGG" id="msf:IT882_13965"/>
<dbReference type="AlphaFoldDB" id="A0A7S8RHE3"/>
<dbReference type="RefSeq" id="WP_195692344.1">
    <property type="nucleotide sequence ID" value="NZ_CP064760.1"/>
</dbReference>